<dbReference type="InterPro" id="IPR036526">
    <property type="entry name" value="C-N_Hydrolase_sf"/>
</dbReference>
<feature type="domain" description="CN hydrolase" evidence="1">
    <location>
        <begin position="1"/>
        <end position="51"/>
    </location>
</feature>
<comment type="caution">
    <text evidence="2">The sequence shown here is derived from an EMBL/GenBank/DDBJ whole genome shotgun (WGS) entry which is preliminary data.</text>
</comment>
<sequence length="51" mass="5897">MKVAVLQFSPLFGQTEANLTKVEDYILKEIFDLIVLPELFTTGYLFTSQKR</sequence>
<gene>
    <name evidence="2" type="ORF">S01H4_05027</name>
</gene>
<evidence type="ECO:0000313" key="2">
    <source>
        <dbReference type="EMBL" id="GAG68465.1"/>
    </source>
</evidence>
<dbReference type="PROSITE" id="PS50263">
    <property type="entry name" value="CN_HYDROLASE"/>
    <property type="match status" value="1"/>
</dbReference>
<dbReference type="EMBL" id="BART01001415">
    <property type="protein sequence ID" value="GAG68465.1"/>
    <property type="molecule type" value="Genomic_DNA"/>
</dbReference>
<dbReference type="Pfam" id="PF00795">
    <property type="entry name" value="CN_hydrolase"/>
    <property type="match status" value="1"/>
</dbReference>
<reference evidence="2" key="1">
    <citation type="journal article" date="2014" name="Front. Microbiol.">
        <title>High frequency of phylogenetically diverse reductive dehalogenase-homologous genes in deep subseafloor sedimentary metagenomes.</title>
        <authorList>
            <person name="Kawai M."/>
            <person name="Futagami T."/>
            <person name="Toyoda A."/>
            <person name="Takaki Y."/>
            <person name="Nishi S."/>
            <person name="Hori S."/>
            <person name="Arai W."/>
            <person name="Tsubouchi T."/>
            <person name="Morono Y."/>
            <person name="Uchiyama I."/>
            <person name="Ito T."/>
            <person name="Fujiyama A."/>
            <person name="Inagaki F."/>
            <person name="Takami H."/>
        </authorList>
    </citation>
    <scope>NUCLEOTIDE SEQUENCE</scope>
    <source>
        <strain evidence="2">Expedition CK06-06</strain>
    </source>
</reference>
<protein>
    <recommendedName>
        <fullName evidence="1">CN hydrolase domain-containing protein</fullName>
    </recommendedName>
</protein>
<evidence type="ECO:0000259" key="1">
    <source>
        <dbReference type="PROSITE" id="PS50263"/>
    </source>
</evidence>
<dbReference type="AlphaFoldDB" id="X0ZFP8"/>
<dbReference type="SUPFAM" id="SSF56317">
    <property type="entry name" value="Carbon-nitrogen hydrolase"/>
    <property type="match status" value="1"/>
</dbReference>
<dbReference type="InterPro" id="IPR003010">
    <property type="entry name" value="C-N_Hydrolase"/>
</dbReference>
<organism evidence="2">
    <name type="scientific">marine sediment metagenome</name>
    <dbReference type="NCBI Taxonomy" id="412755"/>
    <lineage>
        <taxon>unclassified sequences</taxon>
        <taxon>metagenomes</taxon>
        <taxon>ecological metagenomes</taxon>
    </lineage>
</organism>
<dbReference type="Gene3D" id="3.60.110.10">
    <property type="entry name" value="Carbon-nitrogen hydrolase"/>
    <property type="match status" value="1"/>
</dbReference>
<proteinExistence type="predicted"/>
<accession>X0ZFP8</accession>
<name>X0ZFP8_9ZZZZ</name>